<accession>K5B9V4</accession>
<sequence length="167" mass="17097">MAGTGDDGRSKVLSDGRPETVVHQAPGALPQVLTGGWQGSQLQPGEAVVHLLWSFDAVPTPPSVDARPPTDASFAAPPGATKWIVTEMGPDLEVPMHKTATVDYGIVLAGEVRLGLETGSVDLSAGDAVVVGGVRHCWHAGPRGCVIATVLVGLPDGYHPENVPGGS</sequence>
<dbReference type="InterPro" id="IPR047142">
    <property type="entry name" value="OryJ/VirC-like"/>
</dbReference>
<proteinExistence type="predicted"/>
<dbReference type="EMBL" id="AMRA01000156">
    <property type="protein sequence ID" value="EKF21145.1"/>
    <property type="molecule type" value="Genomic_DNA"/>
</dbReference>
<evidence type="ECO:0000313" key="1">
    <source>
        <dbReference type="EMBL" id="EKF21145.1"/>
    </source>
</evidence>
<dbReference type="PATRIC" id="fig|1122247.3.peg.4647"/>
<evidence type="ECO:0008006" key="3">
    <source>
        <dbReference type="Google" id="ProtNLM"/>
    </source>
</evidence>
<name>K5B9V4_MYCHD</name>
<dbReference type="InterPro" id="IPR011051">
    <property type="entry name" value="RmlC_Cupin_sf"/>
</dbReference>
<organism evidence="1 2">
    <name type="scientific">Mycolicibacterium hassiacum (strain DSM 44199 / CIP 105218 / JCM 12690 / 3849)</name>
    <name type="common">Mycobacterium hassiacum</name>
    <dbReference type="NCBI Taxonomy" id="1122247"/>
    <lineage>
        <taxon>Bacteria</taxon>
        <taxon>Bacillati</taxon>
        <taxon>Actinomycetota</taxon>
        <taxon>Actinomycetes</taxon>
        <taxon>Mycobacteriales</taxon>
        <taxon>Mycobacteriaceae</taxon>
        <taxon>Mycolicibacterium</taxon>
    </lineage>
</organism>
<dbReference type="InterPro" id="IPR014710">
    <property type="entry name" value="RmlC-like_jellyroll"/>
</dbReference>
<dbReference type="AlphaFoldDB" id="K5B9V4"/>
<evidence type="ECO:0000313" key="2">
    <source>
        <dbReference type="Proteomes" id="UP000006265"/>
    </source>
</evidence>
<dbReference type="PANTHER" id="PTHR36156">
    <property type="entry name" value="SLR2101 PROTEIN"/>
    <property type="match status" value="1"/>
</dbReference>
<dbReference type="PANTHER" id="PTHR36156:SF2">
    <property type="entry name" value="CUPIN TYPE-2 DOMAIN-CONTAINING PROTEIN"/>
    <property type="match status" value="1"/>
</dbReference>
<dbReference type="Proteomes" id="UP000006265">
    <property type="component" value="Unassembled WGS sequence"/>
</dbReference>
<comment type="caution">
    <text evidence="1">The sequence shown here is derived from an EMBL/GenBank/DDBJ whole genome shotgun (WGS) entry which is preliminary data.</text>
</comment>
<reference evidence="1 2" key="1">
    <citation type="journal article" date="2012" name="J. Bacteriol.">
        <title>Genome sequence of Mycobacterium hassiacum DSM 44199, a rare source of heat-stable mycobacterial proteins.</title>
        <authorList>
            <person name="Tiago I."/>
            <person name="Maranha A."/>
            <person name="Mendes V."/>
            <person name="Alarico S."/>
            <person name="Moynihan P.J."/>
            <person name="Clarke A.J."/>
            <person name="Macedo-Ribeiro S."/>
            <person name="Pereira P.J."/>
            <person name="Empadinhas N."/>
        </authorList>
    </citation>
    <scope>NUCLEOTIDE SEQUENCE [LARGE SCALE GENOMIC DNA]</scope>
    <source>
        <strain evidence="2">DSM 44199 / CIP 105218 / JCM 12690 / 3849</strain>
    </source>
</reference>
<keyword evidence="2" id="KW-1185">Reference proteome</keyword>
<dbReference type="SUPFAM" id="SSF51182">
    <property type="entry name" value="RmlC-like cupins"/>
    <property type="match status" value="1"/>
</dbReference>
<dbReference type="STRING" id="1122247.GCA_000379865_02329"/>
<dbReference type="Gene3D" id="2.60.120.10">
    <property type="entry name" value="Jelly Rolls"/>
    <property type="match status" value="1"/>
</dbReference>
<protein>
    <recommendedName>
        <fullName evidence="3">Cupin domain protein</fullName>
    </recommendedName>
</protein>
<gene>
    <name evidence="1" type="ORF">C731_4848</name>
</gene>
<dbReference type="eggNOG" id="COG1917">
    <property type="taxonomic scope" value="Bacteria"/>
</dbReference>